<name>A0A392MWI2_9FABA</name>
<dbReference type="Proteomes" id="UP000265520">
    <property type="component" value="Unassembled WGS sequence"/>
</dbReference>
<dbReference type="AlphaFoldDB" id="A0A392MWI2"/>
<dbReference type="GO" id="GO:0031490">
    <property type="term" value="F:chromatin DNA binding"/>
    <property type="evidence" value="ECO:0007669"/>
    <property type="project" value="TreeGrafter"/>
</dbReference>
<gene>
    <name evidence="2" type="ORF">A2U01_0012837</name>
</gene>
<feature type="non-terminal residue" evidence="2">
    <location>
        <position position="225"/>
    </location>
</feature>
<proteinExistence type="predicted"/>
<keyword evidence="3" id="KW-1185">Reference proteome</keyword>
<dbReference type="InterPro" id="IPR057332">
    <property type="entry name" value="SBNO_a/b_dom"/>
</dbReference>
<comment type="caution">
    <text evidence="2">The sequence shown here is derived from an EMBL/GenBank/DDBJ whole genome shotgun (WGS) entry which is preliminary data.</text>
</comment>
<protein>
    <submittedName>
        <fullName evidence="2">Strawberry notch-like protein</fullName>
    </submittedName>
</protein>
<reference evidence="2 3" key="1">
    <citation type="journal article" date="2018" name="Front. Plant Sci.">
        <title>Red Clover (Trifolium pratense) and Zigzag Clover (T. medium) - A Picture of Genomic Similarities and Differences.</title>
        <authorList>
            <person name="Dluhosova J."/>
            <person name="Istvanek J."/>
            <person name="Nedelnik J."/>
            <person name="Repkova J."/>
        </authorList>
    </citation>
    <scope>NUCLEOTIDE SEQUENCE [LARGE SCALE GENOMIC DNA]</scope>
    <source>
        <strain evidence="3">cv. 10/8</strain>
        <tissue evidence="2">Leaf</tissue>
    </source>
</reference>
<organism evidence="2 3">
    <name type="scientific">Trifolium medium</name>
    <dbReference type="NCBI Taxonomy" id="97028"/>
    <lineage>
        <taxon>Eukaryota</taxon>
        <taxon>Viridiplantae</taxon>
        <taxon>Streptophyta</taxon>
        <taxon>Embryophyta</taxon>
        <taxon>Tracheophyta</taxon>
        <taxon>Spermatophyta</taxon>
        <taxon>Magnoliopsida</taxon>
        <taxon>eudicotyledons</taxon>
        <taxon>Gunneridae</taxon>
        <taxon>Pentapetalae</taxon>
        <taxon>rosids</taxon>
        <taxon>fabids</taxon>
        <taxon>Fabales</taxon>
        <taxon>Fabaceae</taxon>
        <taxon>Papilionoideae</taxon>
        <taxon>50 kb inversion clade</taxon>
        <taxon>NPAAA clade</taxon>
        <taxon>Hologalegina</taxon>
        <taxon>IRL clade</taxon>
        <taxon>Trifolieae</taxon>
        <taxon>Trifolium</taxon>
    </lineage>
</organism>
<dbReference type="GO" id="GO:0005634">
    <property type="term" value="C:nucleus"/>
    <property type="evidence" value="ECO:0007669"/>
    <property type="project" value="TreeGrafter"/>
</dbReference>
<accession>A0A392MWI2</accession>
<dbReference type="Pfam" id="PF25373">
    <property type="entry name" value="SBNO"/>
    <property type="match status" value="1"/>
</dbReference>
<dbReference type="EMBL" id="LXQA010021415">
    <property type="protein sequence ID" value="MCH91906.1"/>
    <property type="molecule type" value="Genomic_DNA"/>
</dbReference>
<dbReference type="InterPro" id="IPR026741">
    <property type="entry name" value="SNO"/>
</dbReference>
<feature type="domain" description="SBNO alpha/beta" evidence="1">
    <location>
        <begin position="112"/>
        <end position="162"/>
    </location>
</feature>
<feature type="non-terminal residue" evidence="2">
    <location>
        <position position="1"/>
    </location>
</feature>
<evidence type="ECO:0000313" key="2">
    <source>
        <dbReference type="EMBL" id="MCH91906.1"/>
    </source>
</evidence>
<dbReference type="PANTHER" id="PTHR12706">
    <property type="entry name" value="STRAWBERRY NOTCH-RELATED"/>
    <property type="match status" value="1"/>
</dbReference>
<sequence length="225" mass="25410">INRLFELFVNNLDLLVQKARIEGSLDRGIVHLKANVIELQGTPKTVYVDQMSRASTVLFTFIFDRGVSWELANTMLKGKPKAEFGSSDDGFYLSKSEFMGKRHVILAFERDMHRAELTKKYSKVSSLEVAKIRWEHDYEESSKQCMHGPNCKNGKSCSVGSRLQEVNVLCGVIVPIWGKIQTALSKQVKQIHRRIRIVCVETTSSDNRRIVGLLVPNAAVTTVLE</sequence>
<evidence type="ECO:0000313" key="3">
    <source>
        <dbReference type="Proteomes" id="UP000265520"/>
    </source>
</evidence>
<evidence type="ECO:0000259" key="1">
    <source>
        <dbReference type="Pfam" id="PF25373"/>
    </source>
</evidence>
<dbReference type="GO" id="GO:0042393">
    <property type="term" value="F:histone binding"/>
    <property type="evidence" value="ECO:0007669"/>
    <property type="project" value="TreeGrafter"/>
</dbReference>
<dbReference type="GO" id="GO:0006355">
    <property type="term" value="P:regulation of DNA-templated transcription"/>
    <property type="evidence" value="ECO:0007669"/>
    <property type="project" value="InterPro"/>
</dbReference>
<dbReference type="PANTHER" id="PTHR12706:SF13">
    <property type="entry name" value="PROTEIN FORGETTER 1"/>
    <property type="match status" value="1"/>
</dbReference>